<dbReference type="InterPro" id="IPR034546">
    <property type="entry name" value="PAIR1"/>
</dbReference>
<protein>
    <recommendedName>
        <fullName evidence="4">Protein PAIR1</fullName>
    </recommendedName>
</protein>
<dbReference type="GO" id="GO:0009553">
    <property type="term" value="P:embryo sac development"/>
    <property type="evidence" value="ECO:0007669"/>
    <property type="project" value="TreeGrafter"/>
</dbReference>
<keyword evidence="3" id="KW-1185">Reference proteome</keyword>
<reference evidence="2 3" key="1">
    <citation type="journal article" date="2022" name="G3 (Bethesda)">
        <title>Whole-genome sequence and methylome profiling of the almond [Prunus dulcis (Mill.) D.A. Webb] cultivar 'Nonpareil'.</title>
        <authorList>
            <person name="D'Amico-Willman K.M."/>
            <person name="Ouma W.Z."/>
            <person name="Meulia T."/>
            <person name="Sideli G.M."/>
            <person name="Gradziel T.M."/>
            <person name="Fresnedo-Ramirez J."/>
        </authorList>
    </citation>
    <scope>NUCLEOTIDE SEQUENCE [LARGE SCALE GENOMIC DNA]</scope>
    <source>
        <strain evidence="2">Clone GOH B32 T37-40</strain>
    </source>
</reference>
<feature type="region of interest" description="Disordered" evidence="1">
    <location>
        <begin position="15"/>
        <end position="52"/>
    </location>
</feature>
<evidence type="ECO:0000256" key="1">
    <source>
        <dbReference type="SAM" id="MobiDB-lite"/>
    </source>
</evidence>
<dbReference type="PANTHER" id="PTHR37695:SF1">
    <property type="entry name" value="RECOMBINATION INITIATION DEFECTS 3-RELATED"/>
    <property type="match status" value="1"/>
</dbReference>
<comment type="caution">
    <text evidence="2">The sequence shown here is derived from an EMBL/GenBank/DDBJ whole genome shotgun (WGS) entry which is preliminary data.</text>
</comment>
<dbReference type="GO" id="GO:0009556">
    <property type="term" value="P:microsporogenesis"/>
    <property type="evidence" value="ECO:0007669"/>
    <property type="project" value="TreeGrafter"/>
</dbReference>
<dbReference type="GO" id="GO:0005634">
    <property type="term" value="C:nucleus"/>
    <property type="evidence" value="ECO:0007669"/>
    <property type="project" value="TreeGrafter"/>
</dbReference>
<feature type="compositionally biased region" description="Low complexity" evidence="1">
    <location>
        <begin position="38"/>
        <end position="52"/>
    </location>
</feature>
<dbReference type="GO" id="GO:0042138">
    <property type="term" value="P:meiotic DNA double-strand break formation"/>
    <property type="evidence" value="ECO:0007669"/>
    <property type="project" value="TreeGrafter"/>
</dbReference>
<evidence type="ECO:0008006" key="4">
    <source>
        <dbReference type="Google" id="ProtNLM"/>
    </source>
</evidence>
<proteinExistence type="predicted"/>
<accession>A0AAD4WNU4</accession>
<dbReference type="PANTHER" id="PTHR37695">
    <property type="entry name" value="RECOMBINATION INITIATION DEFECTS 3-RELATED"/>
    <property type="match status" value="1"/>
</dbReference>
<name>A0AAD4WNU4_PRUDU</name>
<dbReference type="EMBL" id="JAJFAZ020000002">
    <property type="protein sequence ID" value="KAI5345616.1"/>
    <property type="molecule type" value="Genomic_DNA"/>
</dbReference>
<gene>
    <name evidence="2" type="ORF">L3X38_013493</name>
</gene>
<evidence type="ECO:0000313" key="3">
    <source>
        <dbReference type="Proteomes" id="UP001054821"/>
    </source>
</evidence>
<sequence length="453" mass="50428">MKLKINKACDLSSISVLPPHTRRPNAVPNGPQASQLRSQPSEQSFSQGFSSQHGMFSQLSQNSLSDVLTNDQRFGSQERENSVKKIACLPPISHAREESQMQISRSSTNFMRKWSSASGSDHRCQTSEEFEHRIGMMETSLNKFGMILDSVQSDVMQVNKGMKEVSMEMEAMRQKLTALDNSLQLMSKGQEDFKASFDGGIKSMSEELSKNNSQDKLQEMFLVLSALPVKIEIIEASLLKSQNKLHDSFVKEMQKMICSQNQNTSIQKCEISSILSPKGVAASRAIPQGKPQPIKSVWLSERFKKPSPDSSSAVPPKACVQAVVVPKTETGGWKTVKAGKATFSDSGFRKVQKPNRFTSIQKERECRVVIESDEEIDGAFSCLLDEKETDVDMAEEVFDVSSHVLGREDVTHNCNVKWFDYFWTLSPTSCLSTANVVVDREVNSFAKAKPLSS</sequence>
<dbReference type="AlphaFoldDB" id="A0AAD4WNU4"/>
<organism evidence="2 3">
    <name type="scientific">Prunus dulcis</name>
    <name type="common">Almond</name>
    <name type="synonym">Amygdalus dulcis</name>
    <dbReference type="NCBI Taxonomy" id="3755"/>
    <lineage>
        <taxon>Eukaryota</taxon>
        <taxon>Viridiplantae</taxon>
        <taxon>Streptophyta</taxon>
        <taxon>Embryophyta</taxon>
        <taxon>Tracheophyta</taxon>
        <taxon>Spermatophyta</taxon>
        <taxon>Magnoliopsida</taxon>
        <taxon>eudicotyledons</taxon>
        <taxon>Gunneridae</taxon>
        <taxon>Pentapetalae</taxon>
        <taxon>rosids</taxon>
        <taxon>fabids</taxon>
        <taxon>Rosales</taxon>
        <taxon>Rosaceae</taxon>
        <taxon>Amygdaloideae</taxon>
        <taxon>Amygdaleae</taxon>
        <taxon>Prunus</taxon>
    </lineage>
</organism>
<dbReference type="Proteomes" id="UP001054821">
    <property type="component" value="Chromosome 2"/>
</dbReference>
<dbReference type="GO" id="GO:0070192">
    <property type="term" value="P:chromosome organization involved in meiotic cell cycle"/>
    <property type="evidence" value="ECO:0007669"/>
    <property type="project" value="InterPro"/>
</dbReference>
<evidence type="ECO:0000313" key="2">
    <source>
        <dbReference type="EMBL" id="KAI5345616.1"/>
    </source>
</evidence>